<evidence type="ECO:0000256" key="1">
    <source>
        <dbReference type="ARBA" id="ARBA00022475"/>
    </source>
</evidence>
<dbReference type="CDD" id="cd16323">
    <property type="entry name" value="Syd"/>
    <property type="match status" value="1"/>
</dbReference>
<dbReference type="RefSeq" id="WP_154308005.1">
    <property type="nucleotide sequence ID" value="NZ_WKKI01000022.1"/>
</dbReference>
<accession>A0A7X2J028</accession>
<dbReference type="InterPro" id="IPR038228">
    <property type="entry name" value="Syd_sf"/>
</dbReference>
<dbReference type="OrthoDB" id="1957448at2"/>
<evidence type="ECO:0000313" key="5">
    <source>
        <dbReference type="Proteomes" id="UP000448867"/>
    </source>
</evidence>
<dbReference type="GO" id="GO:0009898">
    <property type="term" value="C:cytoplasmic side of plasma membrane"/>
    <property type="evidence" value="ECO:0007669"/>
    <property type="project" value="InterPro"/>
</dbReference>
<keyword evidence="5" id="KW-1185">Reference proteome</keyword>
<comment type="caution">
    <text evidence="4">The sequence shown here is derived from an EMBL/GenBank/DDBJ whole genome shotgun (WGS) entry which is preliminary data.</text>
</comment>
<keyword evidence="3" id="KW-0472">Membrane</keyword>
<dbReference type="AlphaFoldDB" id="A0A7X2J028"/>
<keyword evidence="1" id="KW-1003">Cell membrane</keyword>
<proteinExistence type="predicted"/>
<keyword evidence="2" id="KW-0997">Cell inner membrane</keyword>
<reference evidence="4 5" key="1">
    <citation type="submission" date="2019-11" db="EMBL/GenBank/DDBJ databases">
        <title>Bacillus lacus genome.</title>
        <authorList>
            <person name="Allen C.J."/>
            <person name="Newman J.D."/>
        </authorList>
    </citation>
    <scope>NUCLEOTIDE SEQUENCE [LARGE SCALE GENOMIC DNA]</scope>
    <source>
        <strain evidence="4 5">KCTC 33946</strain>
    </source>
</reference>
<evidence type="ECO:0000313" key="4">
    <source>
        <dbReference type="EMBL" id="MRX72851.1"/>
    </source>
</evidence>
<dbReference type="InterPro" id="IPR009948">
    <property type="entry name" value="Syd"/>
</dbReference>
<evidence type="ECO:0000256" key="3">
    <source>
        <dbReference type="ARBA" id="ARBA00023136"/>
    </source>
</evidence>
<sequence>MRKEIANKCLDTLFKTPISNEDNLIIYDGEVDEEEYISWEPVEKTLSQDFTSLENEFDIKLHKSIVEYFNSYWFADLDGFYKEHYIALKPVLPKSEISSFRESLKGYKENHGNSLKKIPIGIEGNGLLVVIENKSGIIQLEDFERGTYEHIAENMQELIRNFRLKR</sequence>
<evidence type="ECO:0000256" key="2">
    <source>
        <dbReference type="ARBA" id="ARBA00022519"/>
    </source>
</evidence>
<gene>
    <name evidence="4" type="ORF">GJU40_11915</name>
</gene>
<dbReference type="EMBL" id="WKKI01000022">
    <property type="protein sequence ID" value="MRX72851.1"/>
    <property type="molecule type" value="Genomic_DNA"/>
</dbReference>
<dbReference type="Gene3D" id="3.40.1580.20">
    <property type="entry name" value="Syd protein"/>
    <property type="match status" value="1"/>
</dbReference>
<name>A0A7X2J028_9BACI</name>
<protein>
    <submittedName>
        <fullName evidence="4">SecY-interacting protein Syd</fullName>
    </submittedName>
</protein>
<dbReference type="Proteomes" id="UP000448867">
    <property type="component" value="Unassembled WGS sequence"/>
</dbReference>
<organism evidence="4 5">
    <name type="scientific">Metabacillus lacus</name>
    <dbReference type="NCBI Taxonomy" id="1983721"/>
    <lineage>
        <taxon>Bacteria</taxon>
        <taxon>Bacillati</taxon>
        <taxon>Bacillota</taxon>
        <taxon>Bacilli</taxon>
        <taxon>Bacillales</taxon>
        <taxon>Bacillaceae</taxon>
        <taxon>Metabacillus</taxon>
    </lineage>
</organism>
<dbReference type="Pfam" id="PF07348">
    <property type="entry name" value="Syd"/>
    <property type="match status" value="1"/>
</dbReference>